<dbReference type="Gene3D" id="3.30.460.10">
    <property type="entry name" value="Beta Polymerase, domain 2"/>
    <property type="match status" value="1"/>
</dbReference>
<dbReference type="InterPro" id="IPR007344">
    <property type="entry name" value="GrpB/CoaE"/>
</dbReference>
<reference evidence="1" key="1">
    <citation type="submission" date="2020-09" db="EMBL/GenBank/DDBJ databases">
        <title>A novel bacterium of genus Paenibacillus, isolated from South China Sea.</title>
        <authorList>
            <person name="Huang H."/>
            <person name="Mo K."/>
            <person name="Hu Y."/>
        </authorList>
    </citation>
    <scope>NUCLEOTIDE SEQUENCE</scope>
    <source>
        <strain evidence="1">IB182493</strain>
    </source>
</reference>
<proteinExistence type="predicted"/>
<dbReference type="RefSeq" id="WP_190859424.1">
    <property type="nucleotide sequence ID" value="NZ_JACXIY010000008.1"/>
</dbReference>
<sequence>MNWQWTIAKHDPDWKSLFLGIGTGLREALGELAVRIDHVGSTSVPGLDAKPIVDIQISVMDDEDLAAYKAKIEGLGFQWRSDNPDRTKKYFRETPGSRRTHIHVRRAGSFSEQLTLLFRDYLRAHPADCLNYAAEKHRLFELYRHDRPKYVEGKGPVVWEILRRAHGWSQETGWKPGRSDA</sequence>
<organism evidence="1 2">
    <name type="scientific">Paenibacillus arenilitoris</name>
    <dbReference type="NCBI Taxonomy" id="2772299"/>
    <lineage>
        <taxon>Bacteria</taxon>
        <taxon>Bacillati</taxon>
        <taxon>Bacillota</taxon>
        <taxon>Bacilli</taxon>
        <taxon>Bacillales</taxon>
        <taxon>Paenibacillaceae</taxon>
        <taxon>Paenibacillus</taxon>
    </lineage>
</organism>
<dbReference type="PANTHER" id="PTHR34822:SF1">
    <property type="entry name" value="GRPB FAMILY PROTEIN"/>
    <property type="match status" value="1"/>
</dbReference>
<keyword evidence="2" id="KW-1185">Reference proteome</keyword>
<dbReference type="InterPro" id="IPR043519">
    <property type="entry name" value="NT_sf"/>
</dbReference>
<dbReference type="Pfam" id="PF04229">
    <property type="entry name" value="GrpB"/>
    <property type="match status" value="1"/>
</dbReference>
<name>A0A927H4C9_9BACL</name>
<protein>
    <submittedName>
        <fullName evidence="1">GrpB family protein</fullName>
    </submittedName>
</protein>
<gene>
    <name evidence="1" type="ORF">IDH41_06725</name>
</gene>
<dbReference type="PANTHER" id="PTHR34822">
    <property type="entry name" value="GRPB DOMAIN PROTEIN (AFU_ORTHOLOGUE AFUA_1G01530)"/>
    <property type="match status" value="1"/>
</dbReference>
<dbReference type="Proteomes" id="UP000632125">
    <property type="component" value="Unassembled WGS sequence"/>
</dbReference>
<evidence type="ECO:0000313" key="2">
    <source>
        <dbReference type="Proteomes" id="UP000632125"/>
    </source>
</evidence>
<evidence type="ECO:0000313" key="1">
    <source>
        <dbReference type="EMBL" id="MBD2868261.1"/>
    </source>
</evidence>
<accession>A0A927H4C9</accession>
<dbReference type="AlphaFoldDB" id="A0A927H4C9"/>
<dbReference type="SUPFAM" id="SSF81301">
    <property type="entry name" value="Nucleotidyltransferase"/>
    <property type="match status" value="1"/>
</dbReference>
<comment type="caution">
    <text evidence="1">The sequence shown here is derived from an EMBL/GenBank/DDBJ whole genome shotgun (WGS) entry which is preliminary data.</text>
</comment>
<dbReference type="EMBL" id="JACXIY010000008">
    <property type="protein sequence ID" value="MBD2868261.1"/>
    <property type="molecule type" value="Genomic_DNA"/>
</dbReference>